<dbReference type="EMBL" id="JACZHT010000004">
    <property type="protein sequence ID" value="MBE1237370.1"/>
    <property type="molecule type" value="Genomic_DNA"/>
</dbReference>
<dbReference type="SUPFAM" id="SSF159713">
    <property type="entry name" value="Dhaf3308-like"/>
    <property type="match status" value="1"/>
</dbReference>
<keyword evidence="5" id="KW-1185">Reference proteome</keyword>
<comment type="caution">
    <text evidence="4">The sequence shown here is derived from an EMBL/GenBank/DDBJ whole genome shotgun (WGS) entry which is preliminary data.</text>
</comment>
<dbReference type="Gene3D" id="3.40.50.11590">
    <property type="match status" value="1"/>
</dbReference>
<dbReference type="Proteomes" id="UP000631034">
    <property type="component" value="Unassembled WGS sequence"/>
</dbReference>
<accession>A0A8J6YMU5</accession>
<dbReference type="InterPro" id="IPR007161">
    <property type="entry name" value="DUF364"/>
</dbReference>
<dbReference type="Pfam" id="PF13938">
    <property type="entry name" value="DUF4213"/>
    <property type="match status" value="1"/>
</dbReference>
<evidence type="ECO:0000313" key="4">
    <source>
        <dbReference type="EMBL" id="MBE1237370.1"/>
    </source>
</evidence>
<evidence type="ECO:0000256" key="1">
    <source>
        <dbReference type="SAM" id="MobiDB-lite"/>
    </source>
</evidence>
<proteinExistence type="predicted"/>
<sequence length="300" mass="31887">MTEPTETLLESLHAFLAKSLGESMRRRTLTRVVVGLSFTAVELDNGASGLCATMLRSPGPLPGCGTGPGASATEGRSRTGPEPGQFAGLPVTRLFEGGILRPSGVPGIHRVVAIATLNALVDMLPQNGHPPGLQSPAENRDAFDLLDLKPRDSVVMVGGFNGYIDRLQARGQPFWILELDPEVIRPDARSLYVPASRAEKVMHQASVAIITGTTLINDSLDGLLAFARPDLRIAVVGPTTPLVPHIFARRGVSVLGGVRVRAVDPLMTVLTEGGGTRFFFDSLVDRVGFRTTPHFELAGA</sequence>
<protein>
    <submittedName>
        <fullName evidence="4">DUF364 domain-containing protein</fullName>
    </submittedName>
</protein>
<gene>
    <name evidence="4" type="ORF">IHV25_06885</name>
</gene>
<dbReference type="InterPro" id="IPR025251">
    <property type="entry name" value="DUF4213"/>
</dbReference>
<dbReference type="RefSeq" id="WP_192534378.1">
    <property type="nucleotide sequence ID" value="NZ_JACZHT010000004.1"/>
</dbReference>
<feature type="region of interest" description="Disordered" evidence="1">
    <location>
        <begin position="62"/>
        <end position="84"/>
    </location>
</feature>
<feature type="domain" description="DUF4213" evidence="3">
    <location>
        <begin position="19"/>
        <end position="120"/>
    </location>
</feature>
<reference evidence="4" key="1">
    <citation type="submission" date="2020-10" db="EMBL/GenBank/DDBJ databases">
        <title>Genome sequence of the unusual species of purple photosynthetic bacteria, Phaeovibrio sulfidiphilus DSM 23193, type strain.</title>
        <authorList>
            <person name="Kyndt J.A."/>
            <person name="Meyer T.E."/>
        </authorList>
    </citation>
    <scope>NUCLEOTIDE SEQUENCE</scope>
    <source>
        <strain evidence="4">DSM 23193</strain>
    </source>
</reference>
<evidence type="ECO:0000259" key="2">
    <source>
        <dbReference type="Pfam" id="PF04016"/>
    </source>
</evidence>
<evidence type="ECO:0000259" key="3">
    <source>
        <dbReference type="Pfam" id="PF13938"/>
    </source>
</evidence>
<dbReference type="Pfam" id="PF04016">
    <property type="entry name" value="DUF364"/>
    <property type="match status" value="1"/>
</dbReference>
<feature type="domain" description="Putative heavy-metal chelation" evidence="2">
    <location>
        <begin position="141"/>
        <end position="283"/>
    </location>
</feature>
<name>A0A8J6YMU5_9PROT</name>
<evidence type="ECO:0000313" key="5">
    <source>
        <dbReference type="Proteomes" id="UP000631034"/>
    </source>
</evidence>
<dbReference type="AlphaFoldDB" id="A0A8J6YMU5"/>
<organism evidence="4 5">
    <name type="scientific">Phaeovibrio sulfidiphilus</name>
    <dbReference type="NCBI Taxonomy" id="1220600"/>
    <lineage>
        <taxon>Bacteria</taxon>
        <taxon>Pseudomonadati</taxon>
        <taxon>Pseudomonadota</taxon>
        <taxon>Alphaproteobacteria</taxon>
        <taxon>Rhodospirillales</taxon>
        <taxon>Rhodospirillaceae</taxon>
        <taxon>Phaeovibrio</taxon>
    </lineage>
</organism>